<dbReference type="PANTHER" id="PTHR18964:SF173">
    <property type="entry name" value="GLUCOKINASE"/>
    <property type="match status" value="1"/>
</dbReference>
<protein>
    <submittedName>
        <fullName evidence="2">ROK family transcriptional regulator</fullName>
    </submittedName>
</protein>
<evidence type="ECO:0000259" key="1">
    <source>
        <dbReference type="PROSITE" id="PS50943"/>
    </source>
</evidence>
<dbReference type="CDD" id="cd00090">
    <property type="entry name" value="HTH_ARSR"/>
    <property type="match status" value="1"/>
</dbReference>
<proteinExistence type="predicted"/>
<reference evidence="3" key="1">
    <citation type="submission" date="2018-07" db="EMBL/GenBank/DDBJ databases">
        <authorList>
            <person name="Safronova V.I."/>
            <person name="Chirak E.R."/>
            <person name="Sazanova A.L."/>
        </authorList>
    </citation>
    <scope>NUCLEOTIDE SEQUENCE [LARGE SCALE GENOMIC DNA]</scope>
    <source>
        <strain evidence="3">RCAM04685</strain>
    </source>
</reference>
<dbReference type="InterPro" id="IPR000600">
    <property type="entry name" value="ROK"/>
</dbReference>
<dbReference type="PANTHER" id="PTHR18964">
    <property type="entry name" value="ROK (REPRESSOR, ORF, KINASE) FAMILY"/>
    <property type="match status" value="1"/>
</dbReference>
<dbReference type="InterPro" id="IPR036388">
    <property type="entry name" value="WH-like_DNA-bd_sf"/>
</dbReference>
<accession>A0A370KYN5</accession>
<comment type="caution">
    <text evidence="2">The sequence shown here is derived from an EMBL/GenBank/DDBJ whole genome shotgun (WGS) entry which is preliminary data.</text>
</comment>
<dbReference type="Pfam" id="PF00480">
    <property type="entry name" value="ROK"/>
    <property type="match status" value="1"/>
</dbReference>
<dbReference type="PROSITE" id="PS50943">
    <property type="entry name" value="HTH_CROC1"/>
    <property type="match status" value="1"/>
</dbReference>
<dbReference type="InterPro" id="IPR036390">
    <property type="entry name" value="WH_DNA-bd_sf"/>
</dbReference>
<dbReference type="OrthoDB" id="49685at2"/>
<name>A0A370KYN5_9HYPH</name>
<gene>
    <name evidence="2" type="ORF">DWE98_26005</name>
</gene>
<dbReference type="Gene3D" id="3.30.420.40">
    <property type="match status" value="2"/>
</dbReference>
<dbReference type="AlphaFoldDB" id="A0A370KYN5"/>
<evidence type="ECO:0000313" key="2">
    <source>
        <dbReference type="EMBL" id="RDJ20094.1"/>
    </source>
</evidence>
<dbReference type="GO" id="GO:0006355">
    <property type="term" value="P:regulation of DNA-templated transcription"/>
    <property type="evidence" value="ECO:0007669"/>
    <property type="project" value="UniProtKB-ARBA"/>
</dbReference>
<dbReference type="InterPro" id="IPR043129">
    <property type="entry name" value="ATPase_NBD"/>
</dbReference>
<dbReference type="SUPFAM" id="SSF46785">
    <property type="entry name" value="Winged helix' DNA-binding domain"/>
    <property type="match status" value="1"/>
</dbReference>
<dbReference type="Gene3D" id="1.10.10.10">
    <property type="entry name" value="Winged helix-like DNA-binding domain superfamily/Winged helix DNA-binding domain"/>
    <property type="match status" value="1"/>
</dbReference>
<dbReference type="RefSeq" id="WP_114832229.1">
    <property type="nucleotide sequence ID" value="NZ_QQTO01000022.1"/>
</dbReference>
<dbReference type="Pfam" id="PF13412">
    <property type="entry name" value="HTH_24"/>
    <property type="match status" value="1"/>
</dbReference>
<sequence>MSTGNVPALTLNDRRVIELLFCERGLSRKELAERLNVTAASLTRIAGRLMEAGIVQEAVDRQGLLGQPRRPLSIAPRKFFAAGINFALTTIDVALIDLAGTVVAVRRGALDRPVPERAAEAAKLLLDSMLSEAHVERDALVGVGVSVPGNFAHASGNIRAHSLFTEFDDPGLTKIFRDALGWDVVIENDGACAVLGEYFYGEGHKHRVFFKYHLGHGFRAGVIIDGRPFRGAYGNACVSGVLFPYGQPRPTGQDLLEMLAEAGMKMNDIADLDAPPPEAEPIIARWADRAARQLEDAARIATGFFDPEVIVIGGRLPSFLNERLVARIDTAALAGPSRGLPVAPVRASRLGPSAGAIGAACALFFTRFFPGAVDFD</sequence>
<dbReference type="EMBL" id="QQTP01000022">
    <property type="protein sequence ID" value="RDJ20094.1"/>
    <property type="molecule type" value="Genomic_DNA"/>
</dbReference>
<evidence type="ECO:0000313" key="3">
    <source>
        <dbReference type="Proteomes" id="UP000255207"/>
    </source>
</evidence>
<feature type="domain" description="HTH cro/C1-type" evidence="1">
    <location>
        <begin position="17"/>
        <end position="45"/>
    </location>
</feature>
<dbReference type="CDD" id="cd23763">
    <property type="entry name" value="ASKHA_ATPase_ROK"/>
    <property type="match status" value="1"/>
</dbReference>
<dbReference type="InterPro" id="IPR011991">
    <property type="entry name" value="ArsR-like_HTH"/>
</dbReference>
<dbReference type="Proteomes" id="UP000255207">
    <property type="component" value="Unassembled WGS sequence"/>
</dbReference>
<dbReference type="SUPFAM" id="SSF53067">
    <property type="entry name" value="Actin-like ATPase domain"/>
    <property type="match status" value="1"/>
</dbReference>
<dbReference type="InterPro" id="IPR001387">
    <property type="entry name" value="Cro/C1-type_HTH"/>
</dbReference>
<keyword evidence="3" id="KW-1185">Reference proteome</keyword>
<organism evidence="2 3">
    <name type="scientific">Bosea caraganae</name>
    <dbReference type="NCBI Taxonomy" id="2763117"/>
    <lineage>
        <taxon>Bacteria</taxon>
        <taxon>Pseudomonadati</taxon>
        <taxon>Pseudomonadota</taxon>
        <taxon>Alphaproteobacteria</taxon>
        <taxon>Hyphomicrobiales</taxon>
        <taxon>Boseaceae</taxon>
        <taxon>Bosea</taxon>
    </lineage>
</organism>